<comment type="caution">
    <text evidence="2">The sequence shown here is derived from an EMBL/GenBank/DDBJ whole genome shotgun (WGS) entry which is preliminary data.</text>
</comment>
<name>A0AAN6XER2_9PEZI</name>
<gene>
    <name evidence="2" type="ORF">QBC40DRAFT_330475</name>
</gene>
<proteinExistence type="predicted"/>
<accession>A0AAN6XER2</accession>
<evidence type="ECO:0000313" key="2">
    <source>
        <dbReference type="EMBL" id="KAK4198778.1"/>
    </source>
</evidence>
<organism evidence="2 3">
    <name type="scientific">Triangularia verruculosa</name>
    <dbReference type="NCBI Taxonomy" id="2587418"/>
    <lineage>
        <taxon>Eukaryota</taxon>
        <taxon>Fungi</taxon>
        <taxon>Dikarya</taxon>
        <taxon>Ascomycota</taxon>
        <taxon>Pezizomycotina</taxon>
        <taxon>Sordariomycetes</taxon>
        <taxon>Sordariomycetidae</taxon>
        <taxon>Sordariales</taxon>
        <taxon>Podosporaceae</taxon>
        <taxon>Triangularia</taxon>
    </lineage>
</organism>
<reference evidence="2" key="2">
    <citation type="submission" date="2023-05" db="EMBL/GenBank/DDBJ databases">
        <authorList>
            <consortium name="Lawrence Berkeley National Laboratory"/>
            <person name="Steindorff A."/>
            <person name="Hensen N."/>
            <person name="Bonometti L."/>
            <person name="Westerberg I."/>
            <person name="Brannstrom I.O."/>
            <person name="Guillou S."/>
            <person name="Cros-Aarteil S."/>
            <person name="Calhoun S."/>
            <person name="Haridas S."/>
            <person name="Kuo A."/>
            <person name="Mondo S."/>
            <person name="Pangilinan J."/>
            <person name="Riley R."/>
            <person name="Labutti K."/>
            <person name="Andreopoulos B."/>
            <person name="Lipzen A."/>
            <person name="Chen C."/>
            <person name="Yanf M."/>
            <person name="Daum C."/>
            <person name="Ng V."/>
            <person name="Clum A."/>
            <person name="Ohm R."/>
            <person name="Martin F."/>
            <person name="Silar P."/>
            <person name="Natvig D."/>
            <person name="Lalanne C."/>
            <person name="Gautier V."/>
            <person name="Ament-Velasquez S.L."/>
            <person name="Kruys A."/>
            <person name="Hutchinson M.I."/>
            <person name="Powell A.J."/>
            <person name="Barry K."/>
            <person name="Miller A.N."/>
            <person name="Grigoriev I.V."/>
            <person name="Debuchy R."/>
            <person name="Gladieux P."/>
            <person name="Thoren M.H."/>
            <person name="Johannesson H."/>
        </authorList>
    </citation>
    <scope>NUCLEOTIDE SEQUENCE</scope>
    <source>
        <strain evidence="2">CBS 315.58</strain>
    </source>
</reference>
<evidence type="ECO:0000313" key="3">
    <source>
        <dbReference type="Proteomes" id="UP001303160"/>
    </source>
</evidence>
<feature type="region of interest" description="Disordered" evidence="1">
    <location>
        <begin position="217"/>
        <end position="255"/>
    </location>
</feature>
<feature type="compositionally biased region" description="Acidic residues" evidence="1">
    <location>
        <begin position="243"/>
        <end position="255"/>
    </location>
</feature>
<dbReference type="EMBL" id="MU863941">
    <property type="protein sequence ID" value="KAK4198778.1"/>
    <property type="molecule type" value="Genomic_DNA"/>
</dbReference>
<evidence type="ECO:0000256" key="1">
    <source>
        <dbReference type="SAM" id="MobiDB-lite"/>
    </source>
</evidence>
<feature type="compositionally biased region" description="Polar residues" evidence="1">
    <location>
        <begin position="267"/>
        <end position="290"/>
    </location>
</feature>
<protein>
    <submittedName>
        <fullName evidence="2">Uncharacterized protein</fullName>
    </submittedName>
</protein>
<reference evidence="2" key="1">
    <citation type="journal article" date="2023" name="Mol. Phylogenet. Evol.">
        <title>Genome-scale phylogeny and comparative genomics of the fungal order Sordariales.</title>
        <authorList>
            <person name="Hensen N."/>
            <person name="Bonometti L."/>
            <person name="Westerberg I."/>
            <person name="Brannstrom I.O."/>
            <person name="Guillou S."/>
            <person name="Cros-Aarteil S."/>
            <person name="Calhoun S."/>
            <person name="Haridas S."/>
            <person name="Kuo A."/>
            <person name="Mondo S."/>
            <person name="Pangilinan J."/>
            <person name="Riley R."/>
            <person name="LaButti K."/>
            <person name="Andreopoulos B."/>
            <person name="Lipzen A."/>
            <person name="Chen C."/>
            <person name="Yan M."/>
            <person name="Daum C."/>
            <person name="Ng V."/>
            <person name="Clum A."/>
            <person name="Steindorff A."/>
            <person name="Ohm R.A."/>
            <person name="Martin F."/>
            <person name="Silar P."/>
            <person name="Natvig D.O."/>
            <person name="Lalanne C."/>
            <person name="Gautier V."/>
            <person name="Ament-Velasquez S.L."/>
            <person name="Kruys A."/>
            <person name="Hutchinson M.I."/>
            <person name="Powell A.J."/>
            <person name="Barry K."/>
            <person name="Miller A.N."/>
            <person name="Grigoriev I.V."/>
            <person name="Debuchy R."/>
            <person name="Gladieux P."/>
            <person name="Hiltunen Thoren M."/>
            <person name="Johannesson H."/>
        </authorList>
    </citation>
    <scope>NUCLEOTIDE SEQUENCE</scope>
    <source>
        <strain evidence="2">CBS 315.58</strain>
    </source>
</reference>
<dbReference type="Proteomes" id="UP001303160">
    <property type="component" value="Unassembled WGS sequence"/>
</dbReference>
<feature type="region of interest" description="Disordered" evidence="1">
    <location>
        <begin position="147"/>
        <end position="168"/>
    </location>
</feature>
<feature type="region of interest" description="Disordered" evidence="1">
    <location>
        <begin position="596"/>
        <end position="630"/>
    </location>
</feature>
<sequence length="630" mass="69205">MSFLRSTTFRRKRWEDPELSCGEIITTSRLGFLKKAWGARGPALERFDAEIVPNIEDVLRNIDIGYVDIFVRLYMIGTRQETSRPIIMICCTNPLARSLVEDAVRNSSIPERFPDFGIGASALPLEQPVPARALAGGIQGSSFSGEDADNGGMGRGSSKHDIPIGHSTHSSRLVGRRINFKYESNDSRPFRCATGGAVIRLDSYHYQLSVNHIHEDTEADKLHPTPTQELSPMDFEDCHFDGMSEDEDSDQDTMETDVDPVLARASVTPTAESQSWAESPSSNSATSATDIPTERSFRPSPAQASTKPSNLDPIRSRTVLLSDLKHPNSCLDFALIPLLDKEVHHSLANTISVAQDSVLRELKIQEFAGVGKRMDQLIIITTRYGIAGKLAIGALYHWNSAASKTHKLYPINLSTPIEDGDSGSAVIDSVLGHLYGHIVRGCPQSLVAYMVAATEVFDHLHAETGLKVHLCGSPPPAQAAANLSQIEAESRLSEVKRWQQYAQLAHKIKGSSDRDVLGSTYTRNTWSTRFGPEVISGNIQGHLSPLLEYGSSESRDMDDGSDDKELTIVSDETNPIAHSSSTRRFKYVDTPIEMEPISEEHKVKMTGLSITDDNRDSGMDEDSSNQKTPS</sequence>
<dbReference type="AlphaFoldDB" id="A0AAN6XER2"/>
<feature type="region of interest" description="Disordered" evidence="1">
    <location>
        <begin position="267"/>
        <end position="312"/>
    </location>
</feature>
<keyword evidence="3" id="KW-1185">Reference proteome</keyword>